<dbReference type="InterPro" id="IPR036866">
    <property type="entry name" value="RibonucZ/Hydroxyglut_hydro"/>
</dbReference>
<dbReference type="GO" id="GO:0008270">
    <property type="term" value="F:zinc ion binding"/>
    <property type="evidence" value="ECO:0007669"/>
    <property type="project" value="UniProtKB-UniRule"/>
</dbReference>
<comment type="catalytic activity">
    <reaction evidence="1 9">
        <text>Endonucleolytic cleavage of RNA, removing extra 3' nucleotides from tRNA precursor, generating 3' termini of tRNAs. A 3'-hydroxy group is left at the tRNA terminus and a 5'-phosphoryl group is left at the trailer molecule.</text>
        <dbReference type="EC" id="3.1.26.11"/>
    </reaction>
</comment>
<keyword evidence="6 9" id="KW-0255">Endonuclease</keyword>
<evidence type="ECO:0000256" key="1">
    <source>
        <dbReference type="ARBA" id="ARBA00000402"/>
    </source>
</evidence>
<evidence type="ECO:0000256" key="4">
    <source>
        <dbReference type="ARBA" id="ARBA00022722"/>
    </source>
</evidence>
<organism evidence="10">
    <name type="scientific">uncultured marine thaumarchaeote KM3_106_F11</name>
    <dbReference type="NCBI Taxonomy" id="1455983"/>
    <lineage>
        <taxon>Archaea</taxon>
        <taxon>Nitrososphaerota</taxon>
        <taxon>environmental samples</taxon>
    </lineage>
</organism>
<dbReference type="EC" id="3.1.26.11" evidence="9"/>
<evidence type="ECO:0000256" key="3">
    <source>
        <dbReference type="ARBA" id="ARBA00022694"/>
    </source>
</evidence>
<name>A0A075GB65_9ARCH</name>
<dbReference type="PANTHER" id="PTHR46018:SF2">
    <property type="entry name" value="ZINC PHOSPHODIESTERASE ELAC PROTEIN 1"/>
    <property type="match status" value="1"/>
</dbReference>
<dbReference type="GO" id="GO:0042802">
    <property type="term" value="F:identical protein binding"/>
    <property type="evidence" value="ECO:0007669"/>
    <property type="project" value="UniProtKB-ARBA"/>
</dbReference>
<feature type="binding site" evidence="9">
    <location>
        <position position="63"/>
    </location>
    <ligand>
        <name>Zn(2+)</name>
        <dbReference type="ChEBI" id="CHEBI:29105"/>
        <label>1</label>
        <note>catalytic</note>
    </ligand>
</feature>
<feature type="binding site" evidence="9">
    <location>
        <position position="266"/>
    </location>
    <ligand>
        <name>Zn(2+)</name>
        <dbReference type="ChEBI" id="CHEBI:29105"/>
        <label>2</label>
        <note>catalytic</note>
    </ligand>
</feature>
<feature type="binding site" evidence="9">
    <location>
        <position position="208"/>
    </location>
    <ligand>
        <name>Zn(2+)</name>
        <dbReference type="ChEBI" id="CHEBI:29105"/>
        <label>2</label>
        <note>catalytic</note>
    </ligand>
</feature>
<keyword evidence="4 9" id="KW-0540">Nuclease</keyword>
<dbReference type="NCBIfam" id="NF000801">
    <property type="entry name" value="PRK00055.1-3"/>
    <property type="match status" value="1"/>
</dbReference>
<comment type="function">
    <text evidence="9">Zinc phosphodiesterase, which displays some tRNA 3'-processing endonuclease activity. Probably involved in tRNA maturation, by removing a 3'-trailer from precursor tRNA.</text>
</comment>
<dbReference type="SUPFAM" id="SSF56281">
    <property type="entry name" value="Metallo-hydrolase/oxidoreductase"/>
    <property type="match status" value="1"/>
</dbReference>
<dbReference type="FunFam" id="3.60.15.10:FF:000002">
    <property type="entry name" value="Ribonuclease Z"/>
    <property type="match status" value="1"/>
</dbReference>
<evidence type="ECO:0000256" key="7">
    <source>
        <dbReference type="ARBA" id="ARBA00022801"/>
    </source>
</evidence>
<dbReference type="NCBIfam" id="TIGR02651">
    <property type="entry name" value="RNase_Z"/>
    <property type="match status" value="1"/>
</dbReference>
<evidence type="ECO:0000256" key="2">
    <source>
        <dbReference type="ARBA" id="ARBA00011738"/>
    </source>
</evidence>
<proteinExistence type="inferred from homology"/>
<evidence type="ECO:0000313" key="10">
    <source>
        <dbReference type="EMBL" id="AIE99216.1"/>
    </source>
</evidence>
<keyword evidence="7 9" id="KW-0378">Hydrolase</keyword>
<feature type="binding site" evidence="9">
    <location>
        <position position="65"/>
    </location>
    <ligand>
        <name>Zn(2+)</name>
        <dbReference type="ChEBI" id="CHEBI:29105"/>
        <label>2</label>
        <note>catalytic</note>
    </ligand>
</feature>
<dbReference type="Pfam" id="PF23023">
    <property type="entry name" value="Anti-Pycsar_Apyc1"/>
    <property type="match status" value="1"/>
</dbReference>
<reference evidence="10" key="1">
    <citation type="journal article" date="2014" name="Genome Biol. Evol.">
        <title>Pangenome evidence for extensive interdomain horizontal transfer affecting lineage core and shell genes in uncultured planktonic thaumarchaeota and euryarchaeota.</title>
        <authorList>
            <person name="Deschamps P."/>
            <person name="Zivanovic Y."/>
            <person name="Moreira D."/>
            <person name="Rodriguez-Valera F."/>
            <person name="Lopez-Garcia P."/>
        </authorList>
    </citation>
    <scope>NUCLEOTIDE SEQUENCE</scope>
</reference>
<dbReference type="GO" id="GO:0042781">
    <property type="term" value="F:3'-tRNA processing endoribonuclease activity"/>
    <property type="evidence" value="ECO:0007669"/>
    <property type="project" value="UniProtKB-UniRule"/>
</dbReference>
<feature type="binding site" evidence="9">
    <location>
        <position position="61"/>
    </location>
    <ligand>
        <name>Zn(2+)</name>
        <dbReference type="ChEBI" id="CHEBI:29105"/>
        <label>1</label>
        <note>catalytic</note>
    </ligand>
</feature>
<evidence type="ECO:0000256" key="5">
    <source>
        <dbReference type="ARBA" id="ARBA00022723"/>
    </source>
</evidence>
<dbReference type="Gene3D" id="3.60.15.10">
    <property type="entry name" value="Ribonuclease Z/Hydroxyacylglutathione hydrolase-like"/>
    <property type="match status" value="1"/>
</dbReference>
<feature type="active site" description="Proton acceptor" evidence="9">
    <location>
        <position position="65"/>
    </location>
</feature>
<comment type="subunit">
    <text evidence="2 9">Homodimer.</text>
</comment>
<dbReference type="EMBL" id="KF900557">
    <property type="protein sequence ID" value="AIE99216.1"/>
    <property type="molecule type" value="Genomic_DNA"/>
</dbReference>
<evidence type="ECO:0000256" key="6">
    <source>
        <dbReference type="ARBA" id="ARBA00022759"/>
    </source>
</evidence>
<gene>
    <name evidence="9 10" type="primary">rnz</name>
</gene>
<dbReference type="InterPro" id="IPR013471">
    <property type="entry name" value="RNase_Z/BN"/>
</dbReference>
<dbReference type="PANTHER" id="PTHR46018">
    <property type="entry name" value="ZINC PHOSPHODIESTERASE ELAC PROTEIN 1"/>
    <property type="match status" value="1"/>
</dbReference>
<dbReference type="AlphaFoldDB" id="A0A075GB65"/>
<sequence>MMELIFLGTGGAQPTLERSTTCICLIRDGEILMFDAGEGAQISYLKSNLGWNKKMKIFVTHLHGDHCVGILGFLQTMTLQNRTEPIEIYGPKGIEELIAANTKIMNFGLSFPVLITPINEGTVVSEEKYQVHACEAEHSVPTFSFLFEEKEKPGTFYPEKASSLGIPKGELWHKLQQGEEVVIENKSIKPSEVMGPNMPGKKIGVSGDTRPTKKLEVFFKNCDYLVFDSTFLDELKEKAIQTLHSTAKEAAVFAKNANVSNLILTHFSARYKDEKVLLDEAKTVHNSVIAANDQLKINIV</sequence>
<protein>
    <recommendedName>
        <fullName evidence="9">Ribonuclease Z</fullName>
        <shortName evidence="9">RNase Z</shortName>
        <ecNumber evidence="9">3.1.26.11</ecNumber>
    </recommendedName>
    <alternativeName>
        <fullName evidence="9">tRNA 3 endonuclease</fullName>
    </alternativeName>
    <alternativeName>
        <fullName evidence="9">tRNase Z</fullName>
    </alternativeName>
</protein>
<feature type="binding site" evidence="9">
    <location>
        <position position="138"/>
    </location>
    <ligand>
        <name>Zn(2+)</name>
        <dbReference type="ChEBI" id="CHEBI:29105"/>
        <label>1</label>
        <note>catalytic</note>
    </ligand>
</feature>
<keyword evidence="8 9" id="KW-0862">Zinc</keyword>
<keyword evidence="3 9" id="KW-0819">tRNA processing</keyword>
<comment type="cofactor">
    <cofactor evidence="9">
        <name>Zn(2+)</name>
        <dbReference type="ChEBI" id="CHEBI:29105"/>
    </cofactor>
    <text evidence="9">Binds 2 Zn(2+) ions.</text>
</comment>
<evidence type="ECO:0000256" key="9">
    <source>
        <dbReference type="HAMAP-Rule" id="MF_01818"/>
    </source>
</evidence>
<feature type="binding site" evidence="9">
    <location>
        <position position="66"/>
    </location>
    <ligand>
        <name>Zn(2+)</name>
        <dbReference type="ChEBI" id="CHEBI:29105"/>
        <label>2</label>
        <note>catalytic</note>
    </ligand>
</feature>
<accession>A0A075GB65</accession>
<evidence type="ECO:0000256" key="8">
    <source>
        <dbReference type="ARBA" id="ARBA00022833"/>
    </source>
</evidence>
<comment type="similarity">
    <text evidence="9">Belongs to the RNase Z family.</text>
</comment>
<dbReference type="HAMAP" id="MF_01818">
    <property type="entry name" value="RNase_Z_BN"/>
    <property type="match status" value="1"/>
</dbReference>
<feature type="binding site" evidence="9">
    <location>
        <position position="208"/>
    </location>
    <ligand>
        <name>Zn(2+)</name>
        <dbReference type="ChEBI" id="CHEBI:29105"/>
        <label>1</label>
        <note>catalytic</note>
    </ligand>
</feature>
<dbReference type="CDD" id="cd07717">
    <property type="entry name" value="RNaseZ_ZiPD-like_MBL-fold"/>
    <property type="match status" value="1"/>
</dbReference>
<keyword evidence="5 9" id="KW-0479">Metal-binding</keyword>